<dbReference type="Gene3D" id="1.10.10.10">
    <property type="entry name" value="Winged helix-like DNA-binding domain superfamily/Winged helix DNA-binding domain"/>
    <property type="match status" value="1"/>
</dbReference>
<keyword evidence="4" id="KW-0804">Transcription</keyword>
<evidence type="ECO:0000313" key="7">
    <source>
        <dbReference type="Proteomes" id="UP001348149"/>
    </source>
</evidence>
<dbReference type="PANTHER" id="PTHR30126">
    <property type="entry name" value="HTH-TYPE TRANSCRIPTIONAL REGULATOR"/>
    <property type="match status" value="1"/>
</dbReference>
<dbReference type="EMBL" id="JAYLLH010000023">
    <property type="protein sequence ID" value="MEC3862464.1"/>
    <property type="molecule type" value="Genomic_DNA"/>
</dbReference>
<comment type="caution">
    <text evidence="6">The sequence shown here is derived from an EMBL/GenBank/DDBJ whole genome shotgun (WGS) entry which is preliminary data.</text>
</comment>
<evidence type="ECO:0000256" key="4">
    <source>
        <dbReference type="ARBA" id="ARBA00023163"/>
    </source>
</evidence>
<dbReference type="PROSITE" id="PS50931">
    <property type="entry name" value="HTH_LYSR"/>
    <property type="match status" value="1"/>
</dbReference>
<sequence length="328" mass="36066">MLIKGVTLRGLEVFEALAATGTVAQAADLTGLSQPAVSQQMRNLEAALGTNLLDHGRRPMQLTPAGRSFLARTQTVLGQLRLATNELSVMDLSHLSTLNLGVIDDFDHDLTPRLVTMLAESMTQCRFKLITAPSHEITEEMTSGRLDIAVAATGGTAPEGVVEHRLVRDPFILVAPRAALRDAGGAAEVTRALPLLRYDRDQFIGRQIEKHLNRHKLDFPERFEIGAHLSLMKLVARGVGWAVTTPLGYMRAERFHDEIEALPLPFAPFARTISLYASPDWAEVVPRDVARTMRSLIEDLVISRALRLLPWLDGELMVLEDGGQVSKS</sequence>
<gene>
    <name evidence="6" type="ORF">VK792_14320</name>
</gene>
<comment type="similarity">
    <text evidence="1">Belongs to the LysR transcriptional regulatory family.</text>
</comment>
<protein>
    <submittedName>
        <fullName evidence="6">LysR family transcriptional regulator</fullName>
    </submittedName>
</protein>
<dbReference type="PANTHER" id="PTHR30126:SF94">
    <property type="entry name" value="LYSR FAMILY TRANSCRIPTIONAL REGULATOR"/>
    <property type="match status" value="1"/>
</dbReference>
<keyword evidence="2" id="KW-0805">Transcription regulation</keyword>
<reference evidence="6 7" key="1">
    <citation type="submission" date="2024-01" db="EMBL/GenBank/DDBJ databases">
        <title>Mesobacterium rodlantinim sp. nov., isolated from shallow sea hydrothermal systems off Kueishantao Island.</title>
        <authorList>
            <person name="Su Z."/>
            <person name="Tang K."/>
        </authorList>
    </citation>
    <scope>NUCLEOTIDE SEQUENCE [LARGE SCALE GENOMIC DNA]</scope>
    <source>
        <strain evidence="6 7">TK19101</strain>
    </source>
</reference>
<dbReference type="Gene3D" id="3.40.190.10">
    <property type="entry name" value="Periplasmic binding protein-like II"/>
    <property type="match status" value="2"/>
</dbReference>
<proteinExistence type="inferred from homology"/>
<dbReference type="RefSeq" id="WP_326298268.1">
    <property type="nucleotide sequence ID" value="NZ_JAYLLH010000023.1"/>
</dbReference>
<evidence type="ECO:0000256" key="3">
    <source>
        <dbReference type="ARBA" id="ARBA00023125"/>
    </source>
</evidence>
<evidence type="ECO:0000256" key="1">
    <source>
        <dbReference type="ARBA" id="ARBA00009437"/>
    </source>
</evidence>
<keyword evidence="7" id="KW-1185">Reference proteome</keyword>
<dbReference type="InterPro" id="IPR005119">
    <property type="entry name" value="LysR_subst-bd"/>
</dbReference>
<dbReference type="Pfam" id="PF00126">
    <property type="entry name" value="HTH_1"/>
    <property type="match status" value="1"/>
</dbReference>
<evidence type="ECO:0000259" key="5">
    <source>
        <dbReference type="PROSITE" id="PS50931"/>
    </source>
</evidence>
<accession>A0ABU6HKM9</accession>
<dbReference type="PRINTS" id="PR00039">
    <property type="entry name" value="HTHLYSR"/>
</dbReference>
<feature type="domain" description="HTH lysR-type" evidence="5">
    <location>
        <begin position="6"/>
        <end position="63"/>
    </location>
</feature>
<evidence type="ECO:0000313" key="6">
    <source>
        <dbReference type="EMBL" id="MEC3862464.1"/>
    </source>
</evidence>
<organism evidence="6 7">
    <name type="scientific">Mesobacterium hydrothermale</name>
    <dbReference type="NCBI Taxonomy" id="3111907"/>
    <lineage>
        <taxon>Bacteria</taxon>
        <taxon>Pseudomonadati</taxon>
        <taxon>Pseudomonadota</taxon>
        <taxon>Alphaproteobacteria</taxon>
        <taxon>Rhodobacterales</taxon>
        <taxon>Roseobacteraceae</taxon>
        <taxon>Mesobacterium</taxon>
    </lineage>
</organism>
<dbReference type="InterPro" id="IPR000847">
    <property type="entry name" value="LysR_HTH_N"/>
</dbReference>
<dbReference type="Proteomes" id="UP001348149">
    <property type="component" value="Unassembled WGS sequence"/>
</dbReference>
<dbReference type="InterPro" id="IPR036390">
    <property type="entry name" value="WH_DNA-bd_sf"/>
</dbReference>
<keyword evidence="3" id="KW-0238">DNA-binding</keyword>
<evidence type="ECO:0000256" key="2">
    <source>
        <dbReference type="ARBA" id="ARBA00023015"/>
    </source>
</evidence>
<dbReference type="SUPFAM" id="SSF53850">
    <property type="entry name" value="Periplasmic binding protein-like II"/>
    <property type="match status" value="1"/>
</dbReference>
<dbReference type="SUPFAM" id="SSF46785">
    <property type="entry name" value="Winged helix' DNA-binding domain"/>
    <property type="match status" value="1"/>
</dbReference>
<dbReference type="InterPro" id="IPR036388">
    <property type="entry name" value="WH-like_DNA-bd_sf"/>
</dbReference>
<dbReference type="Pfam" id="PF03466">
    <property type="entry name" value="LysR_substrate"/>
    <property type="match status" value="1"/>
</dbReference>
<name>A0ABU6HKM9_9RHOB</name>